<evidence type="ECO:0000256" key="1">
    <source>
        <dbReference type="SAM" id="MobiDB-lite"/>
    </source>
</evidence>
<evidence type="ECO:0000313" key="2">
    <source>
        <dbReference type="EMBL" id="GIX80168.1"/>
    </source>
</evidence>
<sequence>MVYFNCRSHGTTSSSMQMTAAGSLGPAPAALSCPVAGGAMSETHPANELSVPVAPWSWPRTATKDSLSVLNEIESNSSDHKLNLKPDRHVTCDNRTPVE</sequence>
<dbReference type="PROSITE" id="PS51257">
    <property type="entry name" value="PROKAR_LIPOPROTEIN"/>
    <property type="match status" value="1"/>
</dbReference>
<proteinExistence type="predicted"/>
<dbReference type="EMBL" id="BPLR01003003">
    <property type="protein sequence ID" value="GIX80168.1"/>
    <property type="molecule type" value="Genomic_DNA"/>
</dbReference>
<keyword evidence="3" id="KW-1185">Reference proteome</keyword>
<reference evidence="2 3" key="1">
    <citation type="submission" date="2021-06" db="EMBL/GenBank/DDBJ databases">
        <title>Caerostris extrusa draft genome.</title>
        <authorList>
            <person name="Kono N."/>
            <person name="Arakawa K."/>
        </authorList>
    </citation>
    <scope>NUCLEOTIDE SEQUENCE [LARGE SCALE GENOMIC DNA]</scope>
</reference>
<gene>
    <name evidence="2" type="ORF">CEXT_131531</name>
</gene>
<accession>A0AAV4N6W3</accession>
<organism evidence="2 3">
    <name type="scientific">Caerostris extrusa</name>
    <name type="common">Bark spider</name>
    <name type="synonym">Caerostris bankana</name>
    <dbReference type="NCBI Taxonomy" id="172846"/>
    <lineage>
        <taxon>Eukaryota</taxon>
        <taxon>Metazoa</taxon>
        <taxon>Ecdysozoa</taxon>
        <taxon>Arthropoda</taxon>
        <taxon>Chelicerata</taxon>
        <taxon>Arachnida</taxon>
        <taxon>Araneae</taxon>
        <taxon>Araneomorphae</taxon>
        <taxon>Entelegynae</taxon>
        <taxon>Araneoidea</taxon>
        <taxon>Araneidae</taxon>
        <taxon>Caerostris</taxon>
    </lineage>
</organism>
<feature type="region of interest" description="Disordered" evidence="1">
    <location>
        <begin position="77"/>
        <end position="99"/>
    </location>
</feature>
<name>A0AAV4N6W3_CAEEX</name>
<comment type="caution">
    <text evidence="2">The sequence shown here is derived from an EMBL/GenBank/DDBJ whole genome shotgun (WGS) entry which is preliminary data.</text>
</comment>
<dbReference type="AlphaFoldDB" id="A0AAV4N6W3"/>
<evidence type="ECO:0000313" key="3">
    <source>
        <dbReference type="Proteomes" id="UP001054945"/>
    </source>
</evidence>
<dbReference type="Proteomes" id="UP001054945">
    <property type="component" value="Unassembled WGS sequence"/>
</dbReference>
<protein>
    <submittedName>
        <fullName evidence="2">Uncharacterized protein</fullName>
    </submittedName>
</protein>